<sequence>MRIRQNVLPNDRARVLTGAVAEVSRRLDLGPSMLSRIIGISQSSASRLLSGTYELREAAKEWELSAALVRIYRSLFALVGGDEVLAKEWLRAPNRAFSGQAPANLIVRIDGLVRVGEYLDAHRARV</sequence>
<reference evidence="2" key="1">
    <citation type="submission" date="2019-12" db="EMBL/GenBank/DDBJ databases">
        <title>Comparative genomics gives insights into the taxonomy of the Azoarcus-Aromatoleum group and reveals separate origins of nif in the plant-associated Azoarcus and non-plant-associated Aromatoleum sub-groups.</title>
        <authorList>
            <person name="Lafos M."/>
            <person name="Maluk M."/>
            <person name="Batista M."/>
            <person name="Junghare M."/>
            <person name="Carmona M."/>
            <person name="Faoro H."/>
            <person name="Cruz L.M."/>
            <person name="Battistoni F."/>
            <person name="De Souza E."/>
            <person name="Pedrosa F."/>
            <person name="Chen W.-M."/>
            <person name="Poole P.S."/>
            <person name="Dixon R.A."/>
            <person name="James E.K."/>
        </authorList>
    </citation>
    <scope>NUCLEOTIDE SEQUENCE</scope>
    <source>
        <strain evidence="2">NSC3</strain>
    </source>
</reference>
<feature type="domain" description="Antitoxin Xre/MbcA/ParS-like toxin-binding" evidence="1">
    <location>
        <begin position="74"/>
        <end position="124"/>
    </location>
</feature>
<dbReference type="RefSeq" id="WP_168986346.1">
    <property type="nucleotide sequence ID" value="NZ_CAWPHM010000264.1"/>
</dbReference>
<evidence type="ECO:0000313" key="3">
    <source>
        <dbReference type="Proteomes" id="UP000599523"/>
    </source>
</evidence>
<proteinExistence type="predicted"/>
<protein>
    <submittedName>
        <fullName evidence="2">DUF2384 domain-containing protein</fullName>
    </submittedName>
</protein>
<gene>
    <name evidence="2" type="ORF">GPA21_01010</name>
</gene>
<evidence type="ECO:0000259" key="1">
    <source>
        <dbReference type="Pfam" id="PF09722"/>
    </source>
</evidence>
<dbReference type="InterPro" id="IPR024467">
    <property type="entry name" value="Xre/MbcA/ParS-like_toxin-bd"/>
</dbReference>
<organism evidence="2 3">
    <name type="scientific">Azoarcus taiwanensis</name>
    <dbReference type="NCBI Taxonomy" id="666964"/>
    <lineage>
        <taxon>Bacteria</taxon>
        <taxon>Pseudomonadati</taxon>
        <taxon>Pseudomonadota</taxon>
        <taxon>Betaproteobacteria</taxon>
        <taxon>Rhodocyclales</taxon>
        <taxon>Zoogloeaceae</taxon>
        <taxon>Azoarcus</taxon>
    </lineage>
</organism>
<comment type="caution">
    <text evidence="2">The sequence shown here is derived from an EMBL/GenBank/DDBJ whole genome shotgun (WGS) entry which is preliminary data.</text>
</comment>
<keyword evidence="3" id="KW-1185">Reference proteome</keyword>
<dbReference type="Pfam" id="PF09722">
    <property type="entry name" value="Xre_MbcA_ParS_C"/>
    <property type="match status" value="1"/>
</dbReference>
<dbReference type="Proteomes" id="UP000599523">
    <property type="component" value="Unassembled WGS sequence"/>
</dbReference>
<accession>A0A972J7A8</accession>
<evidence type="ECO:0000313" key="2">
    <source>
        <dbReference type="EMBL" id="NMG01554.1"/>
    </source>
</evidence>
<dbReference type="AlphaFoldDB" id="A0A972J7A8"/>
<dbReference type="EMBL" id="WTVM01000003">
    <property type="protein sequence ID" value="NMG01554.1"/>
    <property type="molecule type" value="Genomic_DNA"/>
</dbReference>
<name>A0A972J7A8_9RHOO</name>